<dbReference type="NCBIfam" id="TIGR00049">
    <property type="entry name" value="iron-sulfur cluster assembly accessory protein"/>
    <property type="match status" value="1"/>
</dbReference>
<dbReference type="SUPFAM" id="SSF89360">
    <property type="entry name" value="HesB-like domain"/>
    <property type="match status" value="1"/>
</dbReference>
<protein>
    <submittedName>
        <fullName evidence="4">Iron-sulfur cluster assembly protein</fullName>
    </submittedName>
</protein>
<dbReference type="InterPro" id="IPR000361">
    <property type="entry name" value="ATAP_core_dom"/>
</dbReference>
<dbReference type="STRING" id="225324.SAMN02745126_01583"/>
<dbReference type="InterPro" id="IPR017870">
    <property type="entry name" value="FeS_cluster_insertion_CS"/>
</dbReference>
<evidence type="ECO:0000313" key="5">
    <source>
        <dbReference type="Proteomes" id="UP000190092"/>
    </source>
</evidence>
<dbReference type="PROSITE" id="PS01152">
    <property type="entry name" value="HESB"/>
    <property type="match status" value="1"/>
</dbReference>
<dbReference type="PANTHER" id="PTHR10072:SF41">
    <property type="entry name" value="IRON-SULFUR CLUSTER ASSEMBLY 1 HOMOLOG, MITOCHONDRIAL"/>
    <property type="match status" value="1"/>
</dbReference>
<dbReference type="AlphaFoldDB" id="A0A1T4LK41"/>
<dbReference type="InterPro" id="IPR016092">
    <property type="entry name" value="ATAP"/>
</dbReference>
<name>A0A1T4LK41_9HYPH</name>
<dbReference type="Proteomes" id="UP000190092">
    <property type="component" value="Unassembled WGS sequence"/>
</dbReference>
<feature type="domain" description="Core" evidence="3">
    <location>
        <begin position="30"/>
        <end position="131"/>
    </location>
</feature>
<dbReference type="GO" id="GO:0005737">
    <property type="term" value="C:cytoplasm"/>
    <property type="evidence" value="ECO:0007669"/>
    <property type="project" value="TreeGrafter"/>
</dbReference>
<dbReference type="GO" id="GO:0051537">
    <property type="term" value="F:2 iron, 2 sulfur cluster binding"/>
    <property type="evidence" value="ECO:0007669"/>
    <property type="project" value="TreeGrafter"/>
</dbReference>
<sequence>MSTSTTTDVAKAAAGAPPAARPRRPRPQVMTVTPAAAERVRALIEGRGKPTAGVRIGVRSKGCSGLSYTLEFADKQEPMDEVVETSGLKILIDPKASLFLIGTEMDYQEEKLKSGFVFKNPNEKGRCGCGESFHV</sequence>
<comment type="similarity">
    <text evidence="1">Belongs to the HesB/IscA family.</text>
</comment>
<evidence type="ECO:0000313" key="4">
    <source>
        <dbReference type="EMBL" id="SJZ55001.1"/>
    </source>
</evidence>
<reference evidence="5" key="1">
    <citation type="submission" date="2017-02" db="EMBL/GenBank/DDBJ databases">
        <authorList>
            <person name="Varghese N."/>
            <person name="Submissions S."/>
        </authorList>
    </citation>
    <scope>NUCLEOTIDE SEQUENCE [LARGE SCALE GENOMIC DNA]</scope>
    <source>
        <strain evidence="5">ATCC 27094</strain>
    </source>
</reference>
<accession>A0A1T4LK41</accession>
<keyword evidence="5" id="KW-1185">Reference proteome</keyword>
<dbReference type="PANTHER" id="PTHR10072">
    <property type="entry name" value="IRON-SULFUR CLUSTER ASSEMBLY PROTEIN"/>
    <property type="match status" value="1"/>
</dbReference>
<dbReference type="GO" id="GO:0016226">
    <property type="term" value="P:iron-sulfur cluster assembly"/>
    <property type="evidence" value="ECO:0007669"/>
    <property type="project" value="InterPro"/>
</dbReference>
<dbReference type="InterPro" id="IPR050322">
    <property type="entry name" value="Fe-S_cluster_asmbl/transfer"/>
</dbReference>
<dbReference type="Gene3D" id="2.60.300.12">
    <property type="entry name" value="HesB-like domain"/>
    <property type="match status" value="1"/>
</dbReference>
<feature type="region of interest" description="Disordered" evidence="2">
    <location>
        <begin position="1"/>
        <end position="31"/>
    </location>
</feature>
<evidence type="ECO:0000256" key="1">
    <source>
        <dbReference type="ARBA" id="ARBA00006718"/>
    </source>
</evidence>
<dbReference type="FunFam" id="2.60.300.12:FF:000001">
    <property type="entry name" value="Iron-binding protein IscA"/>
    <property type="match status" value="1"/>
</dbReference>
<dbReference type="RefSeq" id="WP_231714740.1">
    <property type="nucleotide sequence ID" value="NZ_FUWJ01000001.1"/>
</dbReference>
<dbReference type="Pfam" id="PF01521">
    <property type="entry name" value="Fe-S_biosyn"/>
    <property type="match status" value="1"/>
</dbReference>
<evidence type="ECO:0000259" key="3">
    <source>
        <dbReference type="Pfam" id="PF01521"/>
    </source>
</evidence>
<proteinExistence type="inferred from homology"/>
<gene>
    <name evidence="4" type="ORF">SAMN02745126_01583</name>
</gene>
<dbReference type="InterPro" id="IPR035903">
    <property type="entry name" value="HesB-like_dom_sf"/>
</dbReference>
<evidence type="ECO:0000256" key="2">
    <source>
        <dbReference type="SAM" id="MobiDB-lite"/>
    </source>
</evidence>
<dbReference type="EMBL" id="FUWJ01000001">
    <property type="protein sequence ID" value="SJZ55001.1"/>
    <property type="molecule type" value="Genomic_DNA"/>
</dbReference>
<organism evidence="4 5">
    <name type="scientific">Enhydrobacter aerosaccus</name>
    <dbReference type="NCBI Taxonomy" id="225324"/>
    <lineage>
        <taxon>Bacteria</taxon>
        <taxon>Pseudomonadati</taxon>
        <taxon>Pseudomonadota</taxon>
        <taxon>Alphaproteobacteria</taxon>
        <taxon>Hyphomicrobiales</taxon>
        <taxon>Enhydrobacter</taxon>
    </lineage>
</organism>